<sequence>MPVVAPARTRTRISGVASHATVASASGASVGAVNASAYAPSTSGPVRSAPAGSGPWLPFMTAVHGCRS</sequence>
<gene>
    <name evidence="1" type="ORF">FHS42_002628</name>
</gene>
<dbReference type="EMBL" id="JACHJL010000005">
    <property type="protein sequence ID" value="MBB5935566.1"/>
    <property type="molecule type" value="Genomic_DNA"/>
</dbReference>
<proteinExistence type="predicted"/>
<protein>
    <submittedName>
        <fullName evidence="1">Uncharacterized protein</fullName>
    </submittedName>
</protein>
<organism evidence="1 2">
    <name type="scientific">Streptomyces zagrosensis</name>
    <dbReference type="NCBI Taxonomy" id="1042984"/>
    <lineage>
        <taxon>Bacteria</taxon>
        <taxon>Bacillati</taxon>
        <taxon>Actinomycetota</taxon>
        <taxon>Actinomycetes</taxon>
        <taxon>Kitasatosporales</taxon>
        <taxon>Streptomycetaceae</taxon>
        <taxon>Streptomyces</taxon>
    </lineage>
</organism>
<dbReference type="AlphaFoldDB" id="A0A7W9UYP5"/>
<keyword evidence="2" id="KW-1185">Reference proteome</keyword>
<accession>A0A7W9UYP5</accession>
<name>A0A7W9UYP5_9ACTN</name>
<reference evidence="1 2" key="1">
    <citation type="submission" date="2020-08" db="EMBL/GenBank/DDBJ databases">
        <title>Genomic Encyclopedia of Type Strains, Phase III (KMG-III): the genomes of soil and plant-associated and newly described type strains.</title>
        <authorList>
            <person name="Whitman W."/>
        </authorList>
    </citation>
    <scope>NUCLEOTIDE SEQUENCE [LARGE SCALE GENOMIC DNA]</scope>
    <source>
        <strain evidence="1 2">CECT 8305</strain>
    </source>
</reference>
<evidence type="ECO:0000313" key="2">
    <source>
        <dbReference type="Proteomes" id="UP000588098"/>
    </source>
</evidence>
<dbReference type="Proteomes" id="UP000588098">
    <property type="component" value="Unassembled WGS sequence"/>
</dbReference>
<evidence type="ECO:0000313" key="1">
    <source>
        <dbReference type="EMBL" id="MBB5935566.1"/>
    </source>
</evidence>
<comment type="caution">
    <text evidence="1">The sequence shown here is derived from an EMBL/GenBank/DDBJ whole genome shotgun (WGS) entry which is preliminary data.</text>
</comment>